<dbReference type="OrthoDB" id="9771186at2"/>
<dbReference type="PANTHER" id="PTHR33376">
    <property type="match status" value="1"/>
</dbReference>
<dbReference type="RefSeq" id="WP_149321555.1">
    <property type="nucleotide sequence ID" value="NZ_JARWAH010000005.1"/>
</dbReference>
<keyword evidence="4" id="KW-1185">Reference proteome</keyword>
<name>A0A5D9D916_HALER</name>
<proteinExistence type="predicted"/>
<dbReference type="AlphaFoldDB" id="A0A5D9D916"/>
<dbReference type="InterPro" id="IPR018389">
    <property type="entry name" value="DctP_fam"/>
</dbReference>
<protein>
    <submittedName>
        <fullName evidence="3">DctP family TRAP transporter solute-binding subunit</fullName>
    </submittedName>
</protein>
<evidence type="ECO:0000313" key="3">
    <source>
        <dbReference type="EMBL" id="TZG40316.1"/>
    </source>
</evidence>
<dbReference type="GO" id="GO:0030288">
    <property type="term" value="C:outer membrane-bounded periplasmic space"/>
    <property type="evidence" value="ECO:0007669"/>
    <property type="project" value="InterPro"/>
</dbReference>
<comment type="caution">
    <text evidence="3">The sequence shown here is derived from an EMBL/GenBank/DDBJ whole genome shotgun (WGS) entry which is preliminary data.</text>
</comment>
<reference evidence="3 4" key="1">
    <citation type="submission" date="2019-08" db="EMBL/GenBank/DDBJ databases">
        <title>Draft Genome Sequence of Halomonas eurihalina Isolated from Preserved Hide-surface.</title>
        <authorList>
            <person name="Hussain S.A."/>
            <person name="Xu A."/>
            <person name="Sarker M."/>
            <person name="Sommers C."/>
        </authorList>
    </citation>
    <scope>NUCLEOTIDE SEQUENCE [LARGE SCALE GENOMIC DNA]</scope>
    <source>
        <strain evidence="3 4">MS1</strain>
    </source>
</reference>
<gene>
    <name evidence="3" type="ORF">FZZ93_06705</name>
</gene>
<sequence length="322" mass="35704">MKTTLTLSIAALTLASNLAYANYELNLSTSLGSQDPIVKALEHAKQEIEERSEGELRINVFPSSQLGSDEDVVEQIRSGANIGILIDAGRLSEYQPELGILTAPYLVEDYTQYEAITGTDLYQGWVENLADNSGLRLLNYNWFQGTRQIMTQAPVETPEDLKGVRMRTINTPVWLKTIEAMGATPTSLPWSEVYSALQLGSIDAAEAQLTAADGQRLQEVVKYVGLTHHIQLMTGVATSDQWYQSLPDELRTILGEELKAAGDEASQATAEAEKAVREKMEQEGVTFTELDTEPFRERVDVVYKALGYDEYRDELVSAIDDE</sequence>
<evidence type="ECO:0000256" key="2">
    <source>
        <dbReference type="SAM" id="SignalP"/>
    </source>
</evidence>
<dbReference type="PANTHER" id="PTHR33376:SF3">
    <property type="entry name" value="C4-DICARBOXYLATE-BINDING PROTEIN"/>
    <property type="match status" value="1"/>
</dbReference>
<dbReference type="InterPro" id="IPR038404">
    <property type="entry name" value="TRAP_DctP_sf"/>
</dbReference>
<dbReference type="Gene3D" id="3.40.190.170">
    <property type="entry name" value="Bacterial extracellular solute-binding protein, family 7"/>
    <property type="match status" value="1"/>
</dbReference>
<dbReference type="PIRSF" id="PIRSF006470">
    <property type="entry name" value="DctB"/>
    <property type="match status" value="1"/>
</dbReference>
<evidence type="ECO:0000256" key="1">
    <source>
        <dbReference type="ARBA" id="ARBA00022729"/>
    </source>
</evidence>
<dbReference type="Pfam" id="PF03480">
    <property type="entry name" value="DctP"/>
    <property type="match status" value="1"/>
</dbReference>
<dbReference type="GO" id="GO:0055085">
    <property type="term" value="P:transmembrane transport"/>
    <property type="evidence" value="ECO:0007669"/>
    <property type="project" value="InterPro"/>
</dbReference>
<dbReference type="NCBIfam" id="TIGR00787">
    <property type="entry name" value="dctP"/>
    <property type="match status" value="1"/>
</dbReference>
<dbReference type="EMBL" id="VTPU01000005">
    <property type="protein sequence ID" value="TZG40316.1"/>
    <property type="molecule type" value="Genomic_DNA"/>
</dbReference>
<feature type="signal peptide" evidence="2">
    <location>
        <begin position="1"/>
        <end position="21"/>
    </location>
</feature>
<accession>A0A5D9D916</accession>
<organism evidence="3 4">
    <name type="scientific">Halomonas eurihalina</name>
    <dbReference type="NCBI Taxonomy" id="42566"/>
    <lineage>
        <taxon>Bacteria</taxon>
        <taxon>Pseudomonadati</taxon>
        <taxon>Pseudomonadota</taxon>
        <taxon>Gammaproteobacteria</taxon>
        <taxon>Oceanospirillales</taxon>
        <taxon>Halomonadaceae</taxon>
        <taxon>Halomonas</taxon>
    </lineage>
</organism>
<dbReference type="CDD" id="cd13669">
    <property type="entry name" value="PBP2_TRAP_TM0322_like"/>
    <property type="match status" value="1"/>
</dbReference>
<dbReference type="Proteomes" id="UP000324260">
    <property type="component" value="Unassembled WGS sequence"/>
</dbReference>
<keyword evidence="1 2" id="KW-0732">Signal</keyword>
<dbReference type="NCBIfam" id="NF037995">
    <property type="entry name" value="TRAP_S1"/>
    <property type="match status" value="1"/>
</dbReference>
<dbReference type="InterPro" id="IPR004682">
    <property type="entry name" value="TRAP_DctP"/>
</dbReference>
<evidence type="ECO:0000313" key="4">
    <source>
        <dbReference type="Proteomes" id="UP000324260"/>
    </source>
</evidence>
<feature type="chain" id="PRO_5022825003" evidence="2">
    <location>
        <begin position="22"/>
        <end position="322"/>
    </location>
</feature>